<accession>A0A6A1W3C3</accession>
<dbReference type="GO" id="GO:0005737">
    <property type="term" value="C:cytoplasm"/>
    <property type="evidence" value="ECO:0007669"/>
    <property type="project" value="UniProtKB-SubCell"/>
</dbReference>
<dbReference type="GO" id="GO:0006408">
    <property type="term" value="P:snRNA export from nucleus"/>
    <property type="evidence" value="ECO:0007669"/>
    <property type="project" value="InterPro"/>
</dbReference>
<dbReference type="GO" id="GO:0015031">
    <property type="term" value="P:protein transport"/>
    <property type="evidence" value="ECO:0007669"/>
    <property type="project" value="UniProtKB-KW"/>
</dbReference>
<dbReference type="InterPro" id="IPR039047">
    <property type="entry name" value="PHAX"/>
</dbReference>
<comment type="similarity">
    <text evidence="3">Belongs to the PHAX family.</text>
</comment>
<evidence type="ECO:0000256" key="7">
    <source>
        <dbReference type="ARBA" id="ARBA00022884"/>
    </source>
</evidence>
<sequence length="255" mass="28040">MEGADNILEAIFEEDNLEDIDDVEMLDVEEGELVETNSQNEKGMSSGGDVNIICNGSESKNRRRRANKKKNKKKRGGLGPNVTDINRFVLETCKLLKERKSYMVYTAVGCLGVSALSDLVKEVEAIQACGGQMTANGKRFRTGGGILWGIIKAREPKAYKEIMNKAKDFEKQFKQPNIRQGADQKKDCGSPGTAEAILDGTPVGSSDGSQLIAVMHNQNKQSNTDIKRVSVHDRLRIPVSYDDDLLGEDTKDDVA</sequence>
<protein>
    <recommendedName>
        <fullName evidence="4">Phosphorylated adapter RNA export protein</fullName>
    </recommendedName>
    <alternativeName>
        <fullName evidence="10">RNA U small nuclear RNA export adapter protein</fullName>
    </alternativeName>
</protein>
<reference evidence="12 13" key="1">
    <citation type="journal article" date="2019" name="Plant Biotechnol. J.">
        <title>The red bayberry genome and genetic basis of sex determination.</title>
        <authorList>
            <person name="Jia H.M."/>
            <person name="Jia H.J."/>
            <person name="Cai Q.L."/>
            <person name="Wang Y."/>
            <person name="Zhao H.B."/>
            <person name="Yang W.F."/>
            <person name="Wang G.Y."/>
            <person name="Li Y.H."/>
            <person name="Zhan D.L."/>
            <person name="Shen Y.T."/>
            <person name="Niu Q.F."/>
            <person name="Chang L."/>
            <person name="Qiu J."/>
            <person name="Zhao L."/>
            <person name="Xie H.B."/>
            <person name="Fu W.Y."/>
            <person name="Jin J."/>
            <person name="Li X.W."/>
            <person name="Jiao Y."/>
            <person name="Zhou C.C."/>
            <person name="Tu T."/>
            <person name="Chai C.Y."/>
            <person name="Gao J.L."/>
            <person name="Fan L.J."/>
            <person name="van de Weg E."/>
            <person name="Wang J.Y."/>
            <person name="Gao Z.S."/>
        </authorList>
    </citation>
    <scope>NUCLEOTIDE SEQUENCE [LARGE SCALE GENOMIC DNA]</scope>
    <source>
        <tissue evidence="12">Leaves</tissue>
    </source>
</reference>
<evidence type="ECO:0000256" key="3">
    <source>
        <dbReference type="ARBA" id="ARBA00006094"/>
    </source>
</evidence>
<feature type="domain" description="Phosphorylated adapter RNA export protein RNA-binding" evidence="11">
    <location>
        <begin position="89"/>
        <end position="167"/>
    </location>
</feature>
<evidence type="ECO:0000256" key="5">
    <source>
        <dbReference type="ARBA" id="ARBA00022448"/>
    </source>
</evidence>
<organism evidence="12 13">
    <name type="scientific">Morella rubra</name>
    <name type="common">Chinese bayberry</name>
    <dbReference type="NCBI Taxonomy" id="262757"/>
    <lineage>
        <taxon>Eukaryota</taxon>
        <taxon>Viridiplantae</taxon>
        <taxon>Streptophyta</taxon>
        <taxon>Embryophyta</taxon>
        <taxon>Tracheophyta</taxon>
        <taxon>Spermatophyta</taxon>
        <taxon>Magnoliopsida</taxon>
        <taxon>eudicotyledons</taxon>
        <taxon>Gunneridae</taxon>
        <taxon>Pentapetalae</taxon>
        <taxon>rosids</taxon>
        <taxon>fabids</taxon>
        <taxon>Fagales</taxon>
        <taxon>Myricaceae</taxon>
        <taxon>Morella</taxon>
    </lineage>
</organism>
<evidence type="ECO:0000256" key="10">
    <source>
        <dbReference type="ARBA" id="ARBA00030834"/>
    </source>
</evidence>
<dbReference type="InterPro" id="IPR019385">
    <property type="entry name" value="PHAX_RNA-binding_domain"/>
</dbReference>
<dbReference type="Proteomes" id="UP000516437">
    <property type="component" value="Chromosome 3"/>
</dbReference>
<evidence type="ECO:0000259" key="11">
    <source>
        <dbReference type="Pfam" id="PF10258"/>
    </source>
</evidence>
<dbReference type="PANTHER" id="PTHR13135:SF0">
    <property type="entry name" value="PHOSPHORYLATED ADAPTER RNA EXPORT PROTEIN"/>
    <property type="match status" value="1"/>
</dbReference>
<dbReference type="AlphaFoldDB" id="A0A6A1W3C3"/>
<evidence type="ECO:0000256" key="6">
    <source>
        <dbReference type="ARBA" id="ARBA00022490"/>
    </source>
</evidence>
<name>A0A6A1W3C3_9ROSI</name>
<comment type="subcellular location">
    <subcellularLocation>
        <location evidence="2">Cytoplasm</location>
    </subcellularLocation>
    <subcellularLocation>
        <location evidence="1">Nucleus</location>
    </subcellularLocation>
</comment>
<comment type="caution">
    <text evidence="12">The sequence shown here is derived from an EMBL/GenBank/DDBJ whole genome shotgun (WGS) entry which is preliminary data.</text>
</comment>
<evidence type="ECO:0000256" key="8">
    <source>
        <dbReference type="ARBA" id="ARBA00022927"/>
    </source>
</evidence>
<dbReference type="EMBL" id="RXIC02000021">
    <property type="protein sequence ID" value="KAB1219759.1"/>
    <property type="molecule type" value="Genomic_DNA"/>
</dbReference>
<dbReference type="GO" id="GO:0003723">
    <property type="term" value="F:RNA binding"/>
    <property type="evidence" value="ECO:0007669"/>
    <property type="project" value="UniProtKB-KW"/>
</dbReference>
<dbReference type="GO" id="GO:0005634">
    <property type="term" value="C:nucleus"/>
    <property type="evidence" value="ECO:0007669"/>
    <property type="project" value="UniProtKB-SubCell"/>
</dbReference>
<keyword evidence="13" id="KW-1185">Reference proteome</keyword>
<dbReference type="Pfam" id="PF10258">
    <property type="entry name" value="PHAX_RNA-bd"/>
    <property type="match status" value="1"/>
</dbReference>
<evidence type="ECO:0000256" key="1">
    <source>
        <dbReference type="ARBA" id="ARBA00004123"/>
    </source>
</evidence>
<evidence type="ECO:0000256" key="4">
    <source>
        <dbReference type="ARBA" id="ARBA00016856"/>
    </source>
</evidence>
<keyword evidence="6" id="KW-0963">Cytoplasm</keyword>
<evidence type="ECO:0000313" key="13">
    <source>
        <dbReference type="Proteomes" id="UP000516437"/>
    </source>
</evidence>
<proteinExistence type="inferred from homology"/>
<evidence type="ECO:0000256" key="9">
    <source>
        <dbReference type="ARBA" id="ARBA00023242"/>
    </source>
</evidence>
<keyword evidence="8" id="KW-0653">Protein transport</keyword>
<evidence type="ECO:0000313" key="12">
    <source>
        <dbReference type="EMBL" id="KAB1219759.1"/>
    </source>
</evidence>
<dbReference type="Gene3D" id="1.10.10.1440">
    <property type="entry name" value="PHAX RNA-binding domain"/>
    <property type="match status" value="1"/>
</dbReference>
<keyword evidence="9" id="KW-0539">Nucleus</keyword>
<keyword evidence="5" id="KW-0813">Transport</keyword>
<dbReference type="PANTHER" id="PTHR13135">
    <property type="entry name" value="CYTOSOLIC RESINIFERATOXIN BINDING PROTEIN RBP-26"/>
    <property type="match status" value="1"/>
</dbReference>
<dbReference type="OrthoDB" id="20573at2759"/>
<dbReference type="InterPro" id="IPR038092">
    <property type="entry name" value="PHAX_RNA-binding_sf"/>
</dbReference>
<evidence type="ECO:0000256" key="2">
    <source>
        <dbReference type="ARBA" id="ARBA00004496"/>
    </source>
</evidence>
<keyword evidence="7" id="KW-0694">RNA-binding</keyword>
<gene>
    <name evidence="12" type="ORF">CJ030_MR3G005768</name>
</gene>